<proteinExistence type="inferred from homology"/>
<accession>A0A0S7XNM5</accession>
<dbReference type="CDD" id="cd02194">
    <property type="entry name" value="ThiL"/>
    <property type="match status" value="1"/>
</dbReference>
<dbReference type="InterPro" id="IPR036676">
    <property type="entry name" value="PurM-like_C_sf"/>
</dbReference>
<comment type="caution">
    <text evidence="4">The sequence shown here is derived from an EMBL/GenBank/DDBJ whole genome shotgun (WGS) entry which is preliminary data.</text>
</comment>
<dbReference type="GO" id="GO:0005524">
    <property type="term" value="F:ATP binding"/>
    <property type="evidence" value="ECO:0007669"/>
    <property type="project" value="UniProtKB-UniRule"/>
</dbReference>
<dbReference type="GO" id="GO:0009228">
    <property type="term" value="P:thiamine biosynthetic process"/>
    <property type="evidence" value="ECO:0007669"/>
    <property type="project" value="UniProtKB-KW"/>
</dbReference>
<keyword evidence="1" id="KW-0808">Transferase</keyword>
<feature type="binding site" evidence="1">
    <location>
        <position position="328"/>
    </location>
    <ligand>
        <name>substrate</name>
    </ligand>
</feature>
<evidence type="ECO:0000313" key="5">
    <source>
        <dbReference type="Proteomes" id="UP000052020"/>
    </source>
</evidence>
<feature type="binding site" evidence="1">
    <location>
        <position position="50"/>
    </location>
    <ligand>
        <name>Mg(2+)</name>
        <dbReference type="ChEBI" id="CHEBI:18420"/>
        <label>1</label>
    </ligand>
</feature>
<dbReference type="EMBL" id="LIZY01000057">
    <property type="protein sequence ID" value="KPJ63871.1"/>
    <property type="molecule type" value="Genomic_DNA"/>
</dbReference>
<dbReference type="SUPFAM" id="SSF56042">
    <property type="entry name" value="PurM C-terminal domain-like"/>
    <property type="match status" value="1"/>
</dbReference>
<dbReference type="PIRSF" id="PIRSF005303">
    <property type="entry name" value="Thiam_monoph_kin"/>
    <property type="match status" value="1"/>
</dbReference>
<dbReference type="Gene3D" id="3.90.650.10">
    <property type="entry name" value="PurM-like C-terminal domain"/>
    <property type="match status" value="1"/>
</dbReference>
<feature type="binding site" evidence="1">
    <location>
        <position position="220"/>
    </location>
    <ligand>
        <name>ATP</name>
        <dbReference type="ChEBI" id="CHEBI:30616"/>
    </ligand>
</feature>
<dbReference type="InterPro" id="IPR016188">
    <property type="entry name" value="PurM-like_N"/>
</dbReference>
<feature type="binding site" evidence="1">
    <location>
        <position position="49"/>
    </location>
    <ligand>
        <name>Mg(2+)</name>
        <dbReference type="ChEBI" id="CHEBI:18420"/>
        <label>1</label>
    </ligand>
</feature>
<evidence type="ECO:0000256" key="1">
    <source>
        <dbReference type="HAMAP-Rule" id="MF_02128"/>
    </source>
</evidence>
<sequence length="331" mass="34211">MRLEEIGEFGLIARLREREAKPREGVVIGIGDDAAALESPKDAFLLLTTDTLVEDVHFRRGWMPWADLGWKSVVQNVSDIAAMGGEPSFGLVTLALPDDVQVEDIDAIYEGIDKASTEYGCAVTGGDVVRSPGPMSITISLLGRVARDRLMRRSGAQPGDLIVVTGGLGAAAAGLIALDRGLSGPPFALALAAQRRPHARLQEGKALAASGVVTALIDLSDGLAGDLAHICEESQVGARVDLASVPVAEACHTACEHLGVVDSLQLALTGGEDFELLFTVPPGSAGVAHRALTAAGGRAFPIGTITPAEAGIIGVTKEGTTEPLGTGFAHF</sequence>
<dbReference type="InterPro" id="IPR036921">
    <property type="entry name" value="PurM-like_N_sf"/>
</dbReference>
<comment type="similarity">
    <text evidence="1">Belongs to the thiamine-monophosphate kinase family.</text>
</comment>
<dbReference type="Proteomes" id="UP000052020">
    <property type="component" value="Unassembled WGS sequence"/>
</dbReference>
<dbReference type="Pfam" id="PF02769">
    <property type="entry name" value="AIRS_C"/>
    <property type="match status" value="1"/>
</dbReference>
<evidence type="ECO:0000259" key="2">
    <source>
        <dbReference type="Pfam" id="PF00586"/>
    </source>
</evidence>
<feature type="binding site" evidence="1">
    <location>
        <position position="221"/>
    </location>
    <ligand>
        <name>Mg(2+)</name>
        <dbReference type="ChEBI" id="CHEBI:18420"/>
        <label>5</label>
    </ligand>
</feature>
<comment type="catalytic activity">
    <reaction evidence="1">
        <text>thiamine phosphate + ATP = thiamine diphosphate + ADP</text>
        <dbReference type="Rhea" id="RHEA:15913"/>
        <dbReference type="ChEBI" id="CHEBI:30616"/>
        <dbReference type="ChEBI" id="CHEBI:37575"/>
        <dbReference type="ChEBI" id="CHEBI:58937"/>
        <dbReference type="ChEBI" id="CHEBI:456216"/>
        <dbReference type="EC" id="2.7.4.16"/>
    </reaction>
</comment>
<keyword evidence="1" id="KW-0547">Nucleotide-binding</keyword>
<keyword evidence="1" id="KW-0479">Metal-binding</keyword>
<dbReference type="InterPro" id="IPR006283">
    <property type="entry name" value="ThiL-like"/>
</dbReference>
<evidence type="ECO:0000313" key="4">
    <source>
        <dbReference type="EMBL" id="KPJ63871.1"/>
    </source>
</evidence>
<feature type="binding site" evidence="1">
    <location>
        <position position="33"/>
    </location>
    <ligand>
        <name>Mg(2+)</name>
        <dbReference type="ChEBI" id="CHEBI:18420"/>
        <label>3</label>
    </ligand>
</feature>
<dbReference type="Pfam" id="PF00586">
    <property type="entry name" value="AIRS"/>
    <property type="match status" value="1"/>
</dbReference>
<feature type="domain" description="PurM-like N-terminal" evidence="2">
    <location>
        <begin position="31"/>
        <end position="145"/>
    </location>
</feature>
<dbReference type="UniPathway" id="UPA00060">
    <property type="reaction ID" value="UER00142"/>
</dbReference>
<feature type="binding site" evidence="1">
    <location>
        <position position="79"/>
    </location>
    <ligand>
        <name>Mg(2+)</name>
        <dbReference type="ChEBI" id="CHEBI:18420"/>
        <label>3</label>
    </ligand>
</feature>
<feature type="binding site" evidence="1">
    <location>
        <position position="153"/>
    </location>
    <ligand>
        <name>ATP</name>
        <dbReference type="ChEBI" id="CHEBI:30616"/>
    </ligand>
</feature>
<organism evidence="4 5">
    <name type="scientific">candidate division KD3-62 bacterium DG_56</name>
    <dbReference type="NCBI Taxonomy" id="1704032"/>
    <lineage>
        <taxon>Bacteria</taxon>
        <taxon>candidate division KD3-62</taxon>
    </lineage>
</organism>
<comment type="pathway">
    <text evidence="1">Cofactor biosynthesis; thiamine diphosphate biosynthesis; thiamine diphosphate from thiamine phosphate: step 1/1.</text>
</comment>
<keyword evidence="1" id="KW-0784">Thiamine biosynthesis</keyword>
<feature type="binding site" evidence="1">
    <location>
        <position position="127"/>
    </location>
    <ligand>
        <name>Mg(2+)</name>
        <dbReference type="ChEBI" id="CHEBI:18420"/>
        <label>1</label>
    </ligand>
</feature>
<feature type="domain" description="PurM-like C-terminal" evidence="3">
    <location>
        <begin position="157"/>
        <end position="311"/>
    </location>
</feature>
<gene>
    <name evidence="1" type="primary">thiL</name>
    <name evidence="4" type="ORF">AMK68_02920</name>
</gene>
<reference evidence="4 5" key="1">
    <citation type="journal article" date="2015" name="Microbiome">
        <title>Genomic resolution of linkages in carbon, nitrogen, and sulfur cycling among widespread estuary sediment bacteria.</title>
        <authorList>
            <person name="Baker B.J."/>
            <person name="Lazar C.S."/>
            <person name="Teske A.P."/>
            <person name="Dick G.J."/>
        </authorList>
    </citation>
    <scope>NUCLEOTIDE SEQUENCE [LARGE SCALE GENOMIC DNA]</scope>
    <source>
        <strain evidence="4">DG_56</strain>
    </source>
</reference>
<evidence type="ECO:0000259" key="3">
    <source>
        <dbReference type="Pfam" id="PF02769"/>
    </source>
</evidence>
<dbReference type="Gene3D" id="3.30.1330.10">
    <property type="entry name" value="PurM-like, N-terminal domain"/>
    <property type="match status" value="1"/>
</dbReference>
<dbReference type="GO" id="GO:0009229">
    <property type="term" value="P:thiamine diphosphate biosynthetic process"/>
    <property type="evidence" value="ECO:0007669"/>
    <property type="project" value="UniProtKB-UniRule"/>
</dbReference>
<dbReference type="NCBIfam" id="TIGR01379">
    <property type="entry name" value="thiL"/>
    <property type="match status" value="1"/>
</dbReference>
<dbReference type="SUPFAM" id="SSF55326">
    <property type="entry name" value="PurM N-terminal domain-like"/>
    <property type="match status" value="1"/>
</dbReference>
<feature type="binding site" evidence="1">
    <location>
        <position position="57"/>
    </location>
    <ligand>
        <name>substrate</name>
    </ligand>
</feature>
<comment type="miscellaneous">
    <text evidence="1">Reaction mechanism of ThiL seems to utilize a direct, inline transfer of the gamma-phosphate of ATP to TMP rather than a phosphorylated enzyme intermediate.</text>
</comment>
<keyword evidence="1" id="KW-0067">ATP-binding</keyword>
<dbReference type="GO" id="GO:0009030">
    <property type="term" value="F:thiamine-phosphate kinase activity"/>
    <property type="evidence" value="ECO:0007669"/>
    <property type="project" value="UniProtKB-UniRule"/>
</dbReference>
<feature type="binding site" evidence="1">
    <location>
        <position position="79"/>
    </location>
    <ligand>
        <name>Mg(2+)</name>
        <dbReference type="ChEBI" id="CHEBI:18420"/>
        <label>2</label>
    </ligand>
</feature>
<dbReference type="PANTHER" id="PTHR30270:SF0">
    <property type="entry name" value="THIAMINE-MONOPHOSPHATE KINASE"/>
    <property type="match status" value="1"/>
</dbReference>
<feature type="binding site" evidence="1">
    <location>
        <position position="33"/>
    </location>
    <ligand>
        <name>Mg(2+)</name>
        <dbReference type="ChEBI" id="CHEBI:18420"/>
        <label>4</label>
    </ligand>
</feature>
<feature type="binding site" evidence="1">
    <location>
        <begin position="126"/>
        <end position="127"/>
    </location>
    <ligand>
        <name>ATP</name>
        <dbReference type="ChEBI" id="CHEBI:30616"/>
    </ligand>
</feature>
<dbReference type="AlphaFoldDB" id="A0A0S7XNM5"/>
<feature type="binding site" evidence="1">
    <location>
        <position position="79"/>
    </location>
    <ligand>
        <name>Mg(2+)</name>
        <dbReference type="ChEBI" id="CHEBI:18420"/>
        <label>4</label>
    </ligand>
</feature>
<dbReference type="GO" id="GO:0000287">
    <property type="term" value="F:magnesium ion binding"/>
    <property type="evidence" value="ECO:0007669"/>
    <property type="project" value="UniProtKB-UniRule"/>
</dbReference>
<feature type="binding site" evidence="1">
    <location>
        <position position="109"/>
    </location>
    <ligand>
        <name>ATP</name>
        <dbReference type="ChEBI" id="CHEBI:30616"/>
    </ligand>
</feature>
<keyword evidence="1" id="KW-0418">Kinase</keyword>
<name>A0A0S7XNM5_9BACT</name>
<dbReference type="EC" id="2.7.4.16" evidence="1"/>
<feature type="binding site" evidence="1">
    <location>
        <position position="218"/>
    </location>
    <ligand>
        <name>Mg(2+)</name>
        <dbReference type="ChEBI" id="CHEBI:18420"/>
        <label>3</label>
    </ligand>
</feature>
<feature type="binding site" evidence="1">
    <location>
        <position position="50"/>
    </location>
    <ligand>
        <name>Mg(2+)</name>
        <dbReference type="ChEBI" id="CHEBI:18420"/>
        <label>2</label>
    </ligand>
</feature>
<dbReference type="HAMAP" id="MF_02128">
    <property type="entry name" value="TMP_kinase"/>
    <property type="match status" value="1"/>
</dbReference>
<comment type="function">
    <text evidence="1">Catalyzes the ATP-dependent phosphorylation of thiamine-monophosphate (TMP) to form thiamine-pyrophosphate (TPP), the active form of vitamin B1.</text>
</comment>
<feature type="binding site" evidence="1">
    <location>
        <position position="272"/>
    </location>
    <ligand>
        <name>substrate</name>
    </ligand>
</feature>
<keyword evidence="1" id="KW-0460">Magnesium</keyword>
<dbReference type="InterPro" id="IPR010918">
    <property type="entry name" value="PurM-like_C_dom"/>
</dbReference>
<feature type="binding site" evidence="1">
    <location>
        <position position="48"/>
    </location>
    <ligand>
        <name>Mg(2+)</name>
        <dbReference type="ChEBI" id="CHEBI:18420"/>
        <label>4</label>
    </ligand>
</feature>
<dbReference type="PANTHER" id="PTHR30270">
    <property type="entry name" value="THIAMINE-MONOPHOSPHATE KINASE"/>
    <property type="match status" value="1"/>
</dbReference>
<protein>
    <recommendedName>
        <fullName evidence="1">Thiamine-monophosphate kinase</fullName>
        <shortName evidence="1">TMP kinase</shortName>
        <shortName evidence="1">Thiamine-phosphate kinase</shortName>
        <ecNumber evidence="1">2.7.4.16</ecNumber>
    </recommendedName>
</protein>
<dbReference type="PATRIC" id="fig|1704032.3.peg.400"/>